<evidence type="ECO:0000256" key="5">
    <source>
        <dbReference type="HAMAP-Rule" id="MF_00294"/>
    </source>
</evidence>
<dbReference type="Pfam" id="PF00471">
    <property type="entry name" value="Ribosomal_L33"/>
    <property type="match status" value="1"/>
</dbReference>
<dbReference type="EMBL" id="PFMR01000206">
    <property type="protein sequence ID" value="PIZ16194.1"/>
    <property type="molecule type" value="Genomic_DNA"/>
</dbReference>
<dbReference type="InterPro" id="IPR038584">
    <property type="entry name" value="Ribosomal_bL33_sf"/>
</dbReference>
<dbReference type="GO" id="GO:0005840">
    <property type="term" value="C:ribosome"/>
    <property type="evidence" value="ECO:0007669"/>
    <property type="project" value="UniProtKB-KW"/>
</dbReference>
<dbReference type="InterPro" id="IPR001705">
    <property type="entry name" value="Ribosomal_bL33"/>
</dbReference>
<accession>A0A2M7S9H4</accession>
<evidence type="ECO:0000313" key="6">
    <source>
        <dbReference type="EMBL" id="PIZ16194.1"/>
    </source>
</evidence>
<comment type="caution">
    <text evidence="6">The sequence shown here is derived from an EMBL/GenBank/DDBJ whole genome shotgun (WGS) entry which is preliminary data.</text>
</comment>
<keyword evidence="3 5" id="KW-0687">Ribonucleoprotein</keyword>
<dbReference type="GO" id="GO:1990904">
    <property type="term" value="C:ribonucleoprotein complex"/>
    <property type="evidence" value="ECO:0007669"/>
    <property type="project" value="UniProtKB-KW"/>
</dbReference>
<dbReference type="NCBIfam" id="NF001764">
    <property type="entry name" value="PRK00504.1"/>
    <property type="match status" value="1"/>
</dbReference>
<dbReference type="Gene3D" id="2.20.28.120">
    <property type="entry name" value="Ribosomal protein L33"/>
    <property type="match status" value="1"/>
</dbReference>
<protein>
    <recommendedName>
        <fullName evidence="4 5">Large ribosomal subunit protein bL33</fullName>
    </recommendedName>
</protein>
<dbReference type="HAMAP" id="MF_00294">
    <property type="entry name" value="Ribosomal_bL33"/>
    <property type="match status" value="1"/>
</dbReference>
<dbReference type="GO" id="GO:0006412">
    <property type="term" value="P:translation"/>
    <property type="evidence" value="ECO:0007669"/>
    <property type="project" value="UniProtKB-UniRule"/>
</dbReference>
<name>A0A2M7S9H4_9BACT</name>
<dbReference type="GO" id="GO:0003735">
    <property type="term" value="F:structural constituent of ribosome"/>
    <property type="evidence" value="ECO:0007669"/>
    <property type="project" value="InterPro"/>
</dbReference>
<dbReference type="AlphaFoldDB" id="A0A2M7S9H4"/>
<evidence type="ECO:0000256" key="2">
    <source>
        <dbReference type="ARBA" id="ARBA00022980"/>
    </source>
</evidence>
<evidence type="ECO:0000256" key="4">
    <source>
        <dbReference type="ARBA" id="ARBA00035176"/>
    </source>
</evidence>
<comment type="similarity">
    <text evidence="1 5">Belongs to the bacterial ribosomal protein bL33 family.</text>
</comment>
<dbReference type="InterPro" id="IPR011332">
    <property type="entry name" value="Ribosomal_zn-bd"/>
</dbReference>
<sequence>MREIVIMVCGGCGRYNYTTTRNKKKKTAKLELQKFCKFCRKYSKHKEK</sequence>
<keyword evidence="2 5" id="KW-0689">Ribosomal protein</keyword>
<dbReference type="Proteomes" id="UP000229307">
    <property type="component" value="Unassembled WGS sequence"/>
</dbReference>
<organism evidence="6 7">
    <name type="scientific">Candidatus Desantisbacteria bacterium CG_4_10_14_0_8_um_filter_48_22</name>
    <dbReference type="NCBI Taxonomy" id="1974543"/>
    <lineage>
        <taxon>Bacteria</taxon>
        <taxon>Candidatus Desantisiibacteriota</taxon>
    </lineage>
</organism>
<dbReference type="InterPro" id="IPR018264">
    <property type="entry name" value="Ribosomal_bL33_CS"/>
</dbReference>
<proteinExistence type="inferred from homology"/>
<evidence type="ECO:0000256" key="1">
    <source>
        <dbReference type="ARBA" id="ARBA00007596"/>
    </source>
</evidence>
<evidence type="ECO:0000256" key="3">
    <source>
        <dbReference type="ARBA" id="ARBA00023274"/>
    </source>
</evidence>
<evidence type="ECO:0000313" key="7">
    <source>
        <dbReference type="Proteomes" id="UP000229307"/>
    </source>
</evidence>
<dbReference type="NCBIfam" id="TIGR01023">
    <property type="entry name" value="rpmG_bact"/>
    <property type="match status" value="1"/>
</dbReference>
<dbReference type="GO" id="GO:0005737">
    <property type="term" value="C:cytoplasm"/>
    <property type="evidence" value="ECO:0007669"/>
    <property type="project" value="UniProtKB-ARBA"/>
</dbReference>
<dbReference type="NCBIfam" id="NF001860">
    <property type="entry name" value="PRK00595.1"/>
    <property type="match status" value="1"/>
</dbReference>
<gene>
    <name evidence="5 6" type="primary">rpmG</name>
    <name evidence="6" type="ORF">COY52_07935</name>
</gene>
<dbReference type="PROSITE" id="PS00582">
    <property type="entry name" value="RIBOSOMAL_L33"/>
    <property type="match status" value="1"/>
</dbReference>
<dbReference type="SUPFAM" id="SSF57829">
    <property type="entry name" value="Zn-binding ribosomal proteins"/>
    <property type="match status" value="1"/>
</dbReference>
<reference evidence="7" key="1">
    <citation type="submission" date="2017-09" db="EMBL/GenBank/DDBJ databases">
        <title>Depth-based differentiation of microbial function through sediment-hosted aquifers and enrichment of novel symbionts in the deep terrestrial subsurface.</title>
        <authorList>
            <person name="Probst A.J."/>
            <person name="Ladd B."/>
            <person name="Jarett J.K."/>
            <person name="Geller-Mcgrath D.E."/>
            <person name="Sieber C.M.K."/>
            <person name="Emerson J.B."/>
            <person name="Anantharaman K."/>
            <person name="Thomas B.C."/>
            <person name="Malmstrom R."/>
            <person name="Stieglmeier M."/>
            <person name="Klingl A."/>
            <person name="Woyke T."/>
            <person name="Ryan C.M."/>
            <person name="Banfield J.F."/>
        </authorList>
    </citation>
    <scope>NUCLEOTIDE SEQUENCE [LARGE SCALE GENOMIC DNA]</scope>
</reference>